<keyword evidence="1" id="KW-0732">Signal</keyword>
<evidence type="ECO:0000256" key="1">
    <source>
        <dbReference type="SAM" id="SignalP"/>
    </source>
</evidence>
<sequence>MKYIQTKGLLLTIVAVATTIGLANTTTNAKVIWSNSSDMKWVRTAPKSIQGNWYGYIYTSDNQSNKLSIHKKYLIVPRKKSANHKVPFAQNRKAAYKKKNMPNIQLLKHPRGWYFFSLNAKNSWTPSDSAFIYGMIQPVKYGHTTALAYYPGLNDSKSKVQLLTKTKHPKPVYMSTKHLTIVNLGGGK</sequence>
<evidence type="ECO:0000313" key="2">
    <source>
        <dbReference type="EMBL" id="QCZ52047.1"/>
    </source>
</evidence>
<gene>
    <name evidence="2" type="ORF">UCCLBBS449_0045</name>
</gene>
<feature type="signal peptide" evidence="1">
    <location>
        <begin position="1"/>
        <end position="29"/>
    </location>
</feature>
<dbReference type="AlphaFoldDB" id="A0A5B7XVT6"/>
<feature type="chain" id="PRO_5038360148" evidence="1">
    <location>
        <begin position="30"/>
        <end position="188"/>
    </location>
</feature>
<reference evidence="2 3" key="1">
    <citation type="submission" date="2018-07" db="EMBL/GenBank/DDBJ databases">
        <authorList>
            <person name="Feyereisen M."/>
        </authorList>
    </citation>
    <scope>NUCLEOTIDE SEQUENCE [LARGE SCALE GENOMIC DNA]</scope>
    <source>
        <strain evidence="2 3">UCCLBBS449</strain>
    </source>
</reference>
<evidence type="ECO:0000313" key="3">
    <source>
        <dbReference type="Proteomes" id="UP000307074"/>
    </source>
</evidence>
<dbReference type="RefSeq" id="WP_042520582.1">
    <property type="nucleotide sequence ID" value="NZ_CP031198.1"/>
</dbReference>
<dbReference type="EMBL" id="CP031198">
    <property type="protein sequence ID" value="QCZ52047.1"/>
    <property type="molecule type" value="Genomic_DNA"/>
</dbReference>
<dbReference type="Proteomes" id="UP000307074">
    <property type="component" value="Chromosome"/>
</dbReference>
<organism evidence="2 3">
    <name type="scientific">Levilactobacillus brevis</name>
    <name type="common">Lactobacillus brevis</name>
    <dbReference type="NCBI Taxonomy" id="1580"/>
    <lineage>
        <taxon>Bacteria</taxon>
        <taxon>Bacillati</taxon>
        <taxon>Bacillota</taxon>
        <taxon>Bacilli</taxon>
        <taxon>Lactobacillales</taxon>
        <taxon>Lactobacillaceae</taxon>
        <taxon>Levilactobacillus</taxon>
    </lineage>
</organism>
<accession>A0A5B7XVT6</accession>
<name>A0A5B7XVT6_LEVBR</name>
<protein>
    <submittedName>
        <fullName evidence="2">Uncharacterized protein</fullName>
    </submittedName>
</protein>
<proteinExistence type="predicted"/>